<keyword evidence="3" id="KW-1185">Reference proteome</keyword>
<dbReference type="EMBL" id="AYRZ02000005">
    <property type="protein sequence ID" value="PHT80870.1"/>
    <property type="molecule type" value="Genomic_DNA"/>
</dbReference>
<organism evidence="2 3">
    <name type="scientific">Capsicum annuum</name>
    <name type="common">Capsicum pepper</name>
    <dbReference type="NCBI Taxonomy" id="4072"/>
    <lineage>
        <taxon>Eukaryota</taxon>
        <taxon>Viridiplantae</taxon>
        <taxon>Streptophyta</taxon>
        <taxon>Embryophyta</taxon>
        <taxon>Tracheophyta</taxon>
        <taxon>Spermatophyta</taxon>
        <taxon>Magnoliopsida</taxon>
        <taxon>eudicotyledons</taxon>
        <taxon>Gunneridae</taxon>
        <taxon>Pentapetalae</taxon>
        <taxon>asterids</taxon>
        <taxon>lamiids</taxon>
        <taxon>Solanales</taxon>
        <taxon>Solanaceae</taxon>
        <taxon>Solanoideae</taxon>
        <taxon>Capsiceae</taxon>
        <taxon>Capsicum</taxon>
    </lineage>
</organism>
<sequence>MWSLFRFKCVSSIWKTLISDSYFTVKHLNRTKNDQGSQKLLITQMCFREEIFPMYCCPLSPAQLVDENVQKLKLDCPSNPKLTVRCKILCLYDGLAVIRVTDTFDHDLSTVLLWNPSTRESMVLPPTEFSDQPREYYFGLGYDSTSGEYKILRIYQDFNPFCRHRVKLPNEILTLTSGYCWRRIVEYPRHGICSLVWAMNFLAFIHATFHWIDISSNHFVVVSFSISNEVYGEMPLSEEILSLLMPGHCSIGVCVLGGMLYVHSSISVLHDKTMFFKFWVMKAYSVEESWMPLLTVDSSCFVDVKLKYMFPHGEVLYLFRALELSGSAFWTRNVGPFRLWPQCDNTGSVYAYTESLISPKSLTY</sequence>
<dbReference type="STRING" id="4072.A0A2G2ZFV8"/>
<dbReference type="Proteomes" id="UP000222542">
    <property type="component" value="Unassembled WGS sequence"/>
</dbReference>
<dbReference type="PANTHER" id="PTHR31790:SF294">
    <property type="entry name" value="F-BOX PROTEIN CPR30-LIKE ISOFORM X1"/>
    <property type="match status" value="1"/>
</dbReference>
<dbReference type="NCBIfam" id="TIGR01640">
    <property type="entry name" value="F_box_assoc_1"/>
    <property type="match status" value="1"/>
</dbReference>
<evidence type="ECO:0000313" key="3">
    <source>
        <dbReference type="Proteomes" id="UP000222542"/>
    </source>
</evidence>
<proteinExistence type="predicted"/>
<gene>
    <name evidence="2" type="ORF">T459_13885</name>
</gene>
<dbReference type="InterPro" id="IPR017451">
    <property type="entry name" value="F-box-assoc_interact_dom"/>
</dbReference>
<protein>
    <recommendedName>
        <fullName evidence="1">F-box associated beta-propeller type 3 domain-containing protein</fullName>
    </recommendedName>
</protein>
<feature type="domain" description="F-box associated beta-propeller type 3" evidence="1">
    <location>
        <begin position="93"/>
        <end position="248"/>
    </location>
</feature>
<comment type="caution">
    <text evidence="2">The sequence shown here is derived from an EMBL/GenBank/DDBJ whole genome shotgun (WGS) entry which is preliminary data.</text>
</comment>
<dbReference type="Gramene" id="PHT80870">
    <property type="protein sequence ID" value="PHT80870"/>
    <property type="gene ID" value="T459_13885"/>
</dbReference>
<accession>A0A2G2ZFV8</accession>
<dbReference type="AlphaFoldDB" id="A0A2G2ZFV8"/>
<evidence type="ECO:0000313" key="2">
    <source>
        <dbReference type="EMBL" id="PHT80870.1"/>
    </source>
</evidence>
<dbReference type="InterPro" id="IPR013187">
    <property type="entry name" value="F-box-assoc_dom_typ3"/>
</dbReference>
<reference evidence="2 3" key="2">
    <citation type="journal article" date="2017" name="Genome Biol.">
        <title>New reference genome sequences of hot pepper reveal the massive evolution of plant disease-resistance genes by retroduplication.</title>
        <authorList>
            <person name="Kim S."/>
            <person name="Park J."/>
            <person name="Yeom S.I."/>
            <person name="Kim Y.M."/>
            <person name="Seo E."/>
            <person name="Kim K.T."/>
            <person name="Kim M.S."/>
            <person name="Lee J.M."/>
            <person name="Cheong K."/>
            <person name="Shin H.S."/>
            <person name="Kim S.B."/>
            <person name="Han K."/>
            <person name="Lee J."/>
            <person name="Park M."/>
            <person name="Lee H.A."/>
            <person name="Lee H.Y."/>
            <person name="Lee Y."/>
            <person name="Oh S."/>
            <person name="Lee J.H."/>
            <person name="Choi E."/>
            <person name="Choi E."/>
            <person name="Lee S.E."/>
            <person name="Jeon J."/>
            <person name="Kim H."/>
            <person name="Choi G."/>
            <person name="Song H."/>
            <person name="Lee J."/>
            <person name="Lee S.C."/>
            <person name="Kwon J.K."/>
            <person name="Lee H.Y."/>
            <person name="Koo N."/>
            <person name="Hong Y."/>
            <person name="Kim R.W."/>
            <person name="Kang W.H."/>
            <person name="Huh J.H."/>
            <person name="Kang B.C."/>
            <person name="Yang T.J."/>
            <person name="Lee Y.H."/>
            <person name="Bennetzen J.L."/>
            <person name="Choi D."/>
        </authorList>
    </citation>
    <scope>NUCLEOTIDE SEQUENCE [LARGE SCALE GENOMIC DNA]</scope>
    <source>
        <strain evidence="3">cv. CM334</strain>
    </source>
</reference>
<dbReference type="InterPro" id="IPR052361">
    <property type="entry name" value="F-box_domain"/>
</dbReference>
<dbReference type="Pfam" id="PF08268">
    <property type="entry name" value="FBA_3"/>
    <property type="match status" value="1"/>
</dbReference>
<dbReference type="PANTHER" id="PTHR31790">
    <property type="entry name" value="OS02G0783600 PROTEIN"/>
    <property type="match status" value="1"/>
</dbReference>
<reference evidence="2 3" key="1">
    <citation type="journal article" date="2014" name="Nat. Genet.">
        <title>Genome sequence of the hot pepper provides insights into the evolution of pungency in Capsicum species.</title>
        <authorList>
            <person name="Kim S."/>
            <person name="Park M."/>
            <person name="Yeom S.I."/>
            <person name="Kim Y.M."/>
            <person name="Lee J.M."/>
            <person name="Lee H.A."/>
            <person name="Seo E."/>
            <person name="Choi J."/>
            <person name="Cheong K."/>
            <person name="Kim K.T."/>
            <person name="Jung K."/>
            <person name="Lee G.W."/>
            <person name="Oh S.K."/>
            <person name="Bae C."/>
            <person name="Kim S.B."/>
            <person name="Lee H.Y."/>
            <person name="Kim S.Y."/>
            <person name="Kim M.S."/>
            <person name="Kang B.C."/>
            <person name="Jo Y.D."/>
            <person name="Yang H.B."/>
            <person name="Jeong H.J."/>
            <person name="Kang W.H."/>
            <person name="Kwon J.K."/>
            <person name="Shin C."/>
            <person name="Lim J.Y."/>
            <person name="Park J.H."/>
            <person name="Huh J.H."/>
            <person name="Kim J.S."/>
            <person name="Kim B.D."/>
            <person name="Cohen O."/>
            <person name="Paran I."/>
            <person name="Suh M.C."/>
            <person name="Lee S.B."/>
            <person name="Kim Y.K."/>
            <person name="Shin Y."/>
            <person name="Noh S.J."/>
            <person name="Park J."/>
            <person name="Seo Y.S."/>
            <person name="Kwon S.Y."/>
            <person name="Kim H.A."/>
            <person name="Park J.M."/>
            <person name="Kim H.J."/>
            <person name="Choi S.B."/>
            <person name="Bosland P.W."/>
            <person name="Reeves G."/>
            <person name="Jo S.H."/>
            <person name="Lee B.W."/>
            <person name="Cho H.T."/>
            <person name="Choi H.S."/>
            <person name="Lee M.S."/>
            <person name="Yu Y."/>
            <person name="Do Choi Y."/>
            <person name="Park B.S."/>
            <person name="van Deynze A."/>
            <person name="Ashrafi H."/>
            <person name="Hill T."/>
            <person name="Kim W.T."/>
            <person name="Pai H.S."/>
            <person name="Ahn H.K."/>
            <person name="Yeam I."/>
            <person name="Giovannoni J.J."/>
            <person name="Rose J.K."/>
            <person name="Sorensen I."/>
            <person name="Lee S.J."/>
            <person name="Kim R.W."/>
            <person name="Choi I.Y."/>
            <person name="Choi B.S."/>
            <person name="Lim J.S."/>
            <person name="Lee Y.H."/>
            <person name="Choi D."/>
        </authorList>
    </citation>
    <scope>NUCLEOTIDE SEQUENCE [LARGE SCALE GENOMIC DNA]</scope>
    <source>
        <strain evidence="3">cv. CM334</strain>
    </source>
</reference>
<evidence type="ECO:0000259" key="1">
    <source>
        <dbReference type="Pfam" id="PF08268"/>
    </source>
</evidence>
<name>A0A2G2ZFV8_CAPAN</name>